<keyword evidence="1 4" id="KW-0479">Metal-binding</keyword>
<keyword evidence="2 4" id="KW-0460">Magnesium</keyword>
<dbReference type="HAMAP" id="MF_00470">
    <property type="entry name" value="MenC_1"/>
    <property type="match status" value="1"/>
</dbReference>
<comment type="catalytic activity">
    <reaction evidence="4">
        <text>(1R,6R)-6-hydroxy-2-succinyl-cyclohexa-2,4-diene-1-carboxylate = 2-succinylbenzoate + H2O</text>
        <dbReference type="Rhea" id="RHEA:10196"/>
        <dbReference type="ChEBI" id="CHEBI:15377"/>
        <dbReference type="ChEBI" id="CHEBI:18325"/>
        <dbReference type="ChEBI" id="CHEBI:58689"/>
        <dbReference type="EC" id="4.2.1.113"/>
    </reaction>
</comment>
<dbReference type="Gene3D" id="3.20.20.120">
    <property type="entry name" value="Enolase-like C-terminal domain"/>
    <property type="match status" value="1"/>
</dbReference>
<feature type="active site" description="Proton acceptor" evidence="4">
    <location>
        <position position="208"/>
    </location>
</feature>
<dbReference type="InterPro" id="IPR029065">
    <property type="entry name" value="Enolase_C-like"/>
</dbReference>
<sequence>MLDDVEVVGVYALPLTERFRRTDVREGVLLRGPAGWGEFCPFPEYSDAACVPWLAGALEAATVGWPAPVRDVVPVNCIVPAVAPARAAELVRASGCATAKVKVADPGQTLADDVARVAAVRAALGAAGAVRVDANGAWSVAGAVEAVTVLDDAAGGLEYVEQPCASVEELAAVRRSVSVPVAADESIRLASDPLTVALAGAADVAVIKCLPLGGVSAALAVAEACGLPVVVSSALESSVGLAASVALAAALPSLPFACGLGTVSLFARDSVPAEASLRPLGGALSVAAPVPTAASLAAALTSDDGRRAWWTARLERVASLLDAP</sequence>
<name>A0ABW8ASS1_9ACTN</name>
<protein>
    <recommendedName>
        <fullName evidence="4">o-succinylbenzoate synthase</fullName>
        <shortName evidence="4">OSB synthase</shortName>
        <shortName evidence="4">OSBS</shortName>
        <ecNumber evidence="4">4.2.1.113</ecNumber>
    </recommendedName>
    <alternativeName>
        <fullName evidence="4">4-(2'-carboxyphenyl)-4-oxybutyric acid synthase</fullName>
    </alternativeName>
    <alternativeName>
        <fullName evidence="4">o-succinylbenzoic acid synthase</fullName>
    </alternativeName>
</protein>
<dbReference type="Pfam" id="PF18374">
    <property type="entry name" value="Enolase_like_N"/>
    <property type="match status" value="1"/>
</dbReference>
<organism evidence="6 7">
    <name type="scientific">Spongisporangium articulatum</name>
    <dbReference type="NCBI Taxonomy" id="3362603"/>
    <lineage>
        <taxon>Bacteria</taxon>
        <taxon>Bacillati</taxon>
        <taxon>Actinomycetota</taxon>
        <taxon>Actinomycetes</taxon>
        <taxon>Kineosporiales</taxon>
        <taxon>Kineosporiaceae</taxon>
        <taxon>Spongisporangium</taxon>
    </lineage>
</organism>
<feature type="active site" description="Proton donor" evidence="4">
    <location>
        <position position="102"/>
    </location>
</feature>
<proteinExistence type="inferred from homology"/>
<dbReference type="InterPro" id="IPR010196">
    <property type="entry name" value="OSB_synthase_MenC1"/>
</dbReference>
<dbReference type="Pfam" id="PF13378">
    <property type="entry name" value="MR_MLE_C"/>
    <property type="match status" value="1"/>
</dbReference>
<keyword evidence="3 4" id="KW-0456">Lyase</keyword>
<dbReference type="InterPro" id="IPR036849">
    <property type="entry name" value="Enolase-like_C_sf"/>
</dbReference>
<accession>A0ABW8ASS1</accession>
<gene>
    <name evidence="4" type="primary">menC</name>
    <name evidence="6" type="ORF">ACIB24_20420</name>
</gene>
<feature type="binding site" evidence="4">
    <location>
        <position position="133"/>
    </location>
    <ligand>
        <name>Mg(2+)</name>
        <dbReference type="ChEBI" id="CHEBI:18420"/>
    </ligand>
</feature>
<comment type="function">
    <text evidence="4">Converts 2-succinyl-6-hydroxy-2,4-cyclohexadiene-1-carboxylate (SHCHC) to 2-succinylbenzoate (OSB).</text>
</comment>
<dbReference type="EMBL" id="JBITLV010000007">
    <property type="protein sequence ID" value="MFI7589436.1"/>
    <property type="molecule type" value="Genomic_DNA"/>
</dbReference>
<evidence type="ECO:0000313" key="7">
    <source>
        <dbReference type="Proteomes" id="UP001612915"/>
    </source>
</evidence>
<evidence type="ECO:0000256" key="2">
    <source>
        <dbReference type="ARBA" id="ARBA00022842"/>
    </source>
</evidence>
<comment type="caution">
    <text evidence="6">The sequence shown here is derived from an EMBL/GenBank/DDBJ whole genome shotgun (WGS) entry which is preliminary data.</text>
</comment>
<dbReference type="PANTHER" id="PTHR48073:SF2">
    <property type="entry name" value="O-SUCCINYLBENZOATE SYNTHASE"/>
    <property type="match status" value="1"/>
</dbReference>
<dbReference type="RefSeq" id="WP_398284130.1">
    <property type="nucleotide sequence ID" value="NZ_JBITLV010000007.1"/>
</dbReference>
<dbReference type="SFLD" id="SFLDF00009">
    <property type="entry name" value="o-succinylbenzoate_synthase"/>
    <property type="match status" value="1"/>
</dbReference>
<keyword evidence="4" id="KW-0474">Menaquinone biosynthesis</keyword>
<dbReference type="PANTHER" id="PTHR48073">
    <property type="entry name" value="O-SUCCINYLBENZOATE SYNTHASE-RELATED"/>
    <property type="match status" value="1"/>
</dbReference>
<comment type="pathway">
    <text evidence="4">Quinol/quinone metabolism; 1,4-dihydroxy-2-naphthoate biosynthesis; 1,4-dihydroxy-2-naphthoate from chorismate: step 4/7.</text>
</comment>
<dbReference type="EC" id="4.2.1.113" evidence="4"/>
<evidence type="ECO:0000256" key="3">
    <source>
        <dbReference type="ARBA" id="ARBA00023239"/>
    </source>
</evidence>
<dbReference type="SUPFAM" id="SSF51604">
    <property type="entry name" value="Enolase C-terminal domain-like"/>
    <property type="match status" value="1"/>
</dbReference>
<comment type="cofactor">
    <cofactor evidence="4">
        <name>a divalent metal cation</name>
        <dbReference type="ChEBI" id="CHEBI:60240"/>
    </cofactor>
</comment>
<feature type="binding site" evidence="4">
    <location>
        <position position="184"/>
    </location>
    <ligand>
        <name>Mg(2+)</name>
        <dbReference type="ChEBI" id="CHEBI:18420"/>
    </ligand>
</feature>
<dbReference type="SFLD" id="SFLDS00001">
    <property type="entry name" value="Enolase"/>
    <property type="match status" value="1"/>
</dbReference>
<keyword evidence="7" id="KW-1185">Reference proteome</keyword>
<dbReference type="Proteomes" id="UP001612915">
    <property type="component" value="Unassembled WGS sequence"/>
</dbReference>
<feature type="binding site" evidence="4">
    <location>
        <position position="161"/>
    </location>
    <ligand>
        <name>Mg(2+)</name>
        <dbReference type="ChEBI" id="CHEBI:18420"/>
    </ligand>
</feature>
<evidence type="ECO:0000256" key="1">
    <source>
        <dbReference type="ARBA" id="ARBA00022723"/>
    </source>
</evidence>
<dbReference type="SMART" id="SM00922">
    <property type="entry name" value="MR_MLE"/>
    <property type="match status" value="1"/>
</dbReference>
<dbReference type="InterPro" id="IPR013342">
    <property type="entry name" value="Mandelate_racemase_C"/>
</dbReference>
<comment type="similarity">
    <text evidence="4">Belongs to the mandelate racemase/muconate lactonizing enzyme family. MenC type 1 subfamily.</text>
</comment>
<evidence type="ECO:0000313" key="6">
    <source>
        <dbReference type="EMBL" id="MFI7589436.1"/>
    </source>
</evidence>
<evidence type="ECO:0000256" key="4">
    <source>
        <dbReference type="HAMAP-Rule" id="MF_00470"/>
    </source>
</evidence>
<feature type="domain" description="Mandelate racemase/muconate lactonizing enzyme C-terminal" evidence="5">
    <location>
        <begin position="80"/>
        <end position="180"/>
    </location>
</feature>
<evidence type="ECO:0000259" key="5">
    <source>
        <dbReference type="SMART" id="SM00922"/>
    </source>
</evidence>
<comment type="pathway">
    <text evidence="4">Quinol/quinone metabolism; menaquinone biosynthesis.</text>
</comment>
<dbReference type="SFLD" id="SFLDG00180">
    <property type="entry name" value="muconate_cycloisomerase"/>
    <property type="match status" value="1"/>
</dbReference>
<dbReference type="NCBIfam" id="NF002782">
    <property type="entry name" value="PRK02901.1"/>
    <property type="match status" value="1"/>
</dbReference>
<reference evidence="6 7" key="1">
    <citation type="submission" date="2024-10" db="EMBL/GenBank/DDBJ databases">
        <title>The Natural Products Discovery Center: Release of the First 8490 Sequenced Strains for Exploring Actinobacteria Biosynthetic Diversity.</title>
        <authorList>
            <person name="Kalkreuter E."/>
            <person name="Kautsar S.A."/>
            <person name="Yang D."/>
            <person name="Bader C.D."/>
            <person name="Teijaro C.N."/>
            <person name="Fluegel L."/>
            <person name="Davis C.M."/>
            <person name="Simpson J.R."/>
            <person name="Lauterbach L."/>
            <person name="Steele A.D."/>
            <person name="Gui C."/>
            <person name="Meng S."/>
            <person name="Li G."/>
            <person name="Viehrig K."/>
            <person name="Ye F."/>
            <person name="Su P."/>
            <person name="Kiefer A.F."/>
            <person name="Nichols A."/>
            <person name="Cepeda A.J."/>
            <person name="Yan W."/>
            <person name="Fan B."/>
            <person name="Jiang Y."/>
            <person name="Adhikari A."/>
            <person name="Zheng C.-J."/>
            <person name="Schuster L."/>
            <person name="Cowan T.M."/>
            <person name="Smanski M.J."/>
            <person name="Chevrette M.G."/>
            <person name="De Carvalho L.P.S."/>
            <person name="Shen B."/>
        </authorList>
    </citation>
    <scope>NUCLEOTIDE SEQUENCE [LARGE SCALE GENOMIC DNA]</scope>
    <source>
        <strain evidence="6 7">NPDC049639</strain>
    </source>
</reference>
<dbReference type="GO" id="GO:0043748">
    <property type="term" value="F:O-succinylbenzoate synthase activity"/>
    <property type="evidence" value="ECO:0007669"/>
    <property type="project" value="UniProtKB-EC"/>
</dbReference>